<evidence type="ECO:0000256" key="3">
    <source>
        <dbReference type="ARBA" id="ARBA00022692"/>
    </source>
</evidence>
<dbReference type="AlphaFoldDB" id="A0A3B0VV04"/>
<feature type="non-terminal residue" evidence="9">
    <location>
        <position position="276"/>
    </location>
</feature>
<evidence type="ECO:0000256" key="4">
    <source>
        <dbReference type="ARBA" id="ARBA00022737"/>
    </source>
</evidence>
<dbReference type="Pfam" id="PF03600">
    <property type="entry name" value="CitMHS"/>
    <property type="match status" value="1"/>
</dbReference>
<evidence type="ECO:0000313" key="9">
    <source>
        <dbReference type="EMBL" id="VAW44200.1"/>
    </source>
</evidence>
<dbReference type="GO" id="GO:0055085">
    <property type="term" value="P:transmembrane transport"/>
    <property type="evidence" value="ECO:0007669"/>
    <property type="project" value="InterPro"/>
</dbReference>
<keyword evidence="2" id="KW-0813">Transport</keyword>
<feature type="transmembrane region" description="Helical" evidence="7">
    <location>
        <begin position="57"/>
        <end position="75"/>
    </location>
</feature>
<feature type="transmembrane region" description="Helical" evidence="7">
    <location>
        <begin position="12"/>
        <end position="45"/>
    </location>
</feature>
<keyword evidence="3 7" id="KW-0812">Transmembrane</keyword>
<keyword evidence="4" id="KW-0677">Repeat</keyword>
<evidence type="ECO:0000256" key="1">
    <source>
        <dbReference type="ARBA" id="ARBA00004141"/>
    </source>
</evidence>
<dbReference type="InterPro" id="IPR004680">
    <property type="entry name" value="Cit_transptr-like_dom"/>
</dbReference>
<sequence>MEMLPLTNEMMMVFAILAYTILMFVTEVIRIDVAALLILVMLGLSGLVPDTHLFDGFASNAVIAIIAVMILGAGLDRTGVMTAVANLILKIGGKTEKTVMPVVSLTVGGISGFMQNVGATALFLPVMSKISSAAELPISRLLMPMGFCAILGGTVTMVGSSPLILLNDLIETSNRSLPPGADTMETFSLFSTTPIGLALLASGVIYFLVIGRFLLPQAKEISHVNNHKSDSYFRDNYGIEKNITEMIVNKDSPLVGKMIQELEFDTHIPNIVALYT</sequence>
<keyword evidence="5 7" id="KW-1133">Transmembrane helix</keyword>
<evidence type="ECO:0000256" key="6">
    <source>
        <dbReference type="ARBA" id="ARBA00023136"/>
    </source>
</evidence>
<dbReference type="GO" id="GO:0005886">
    <property type="term" value="C:plasma membrane"/>
    <property type="evidence" value="ECO:0007669"/>
    <property type="project" value="TreeGrafter"/>
</dbReference>
<evidence type="ECO:0000259" key="8">
    <source>
        <dbReference type="Pfam" id="PF03600"/>
    </source>
</evidence>
<feature type="domain" description="Citrate transporter-like" evidence="8">
    <location>
        <begin position="21"/>
        <end position="220"/>
    </location>
</feature>
<organism evidence="9">
    <name type="scientific">hydrothermal vent metagenome</name>
    <dbReference type="NCBI Taxonomy" id="652676"/>
    <lineage>
        <taxon>unclassified sequences</taxon>
        <taxon>metagenomes</taxon>
        <taxon>ecological metagenomes</taxon>
    </lineage>
</organism>
<protein>
    <submittedName>
        <fullName evidence="9">Transporter, sodium/sulfate symporter family</fullName>
    </submittedName>
</protein>
<dbReference type="PANTHER" id="PTHR43652:SF2">
    <property type="entry name" value="BASIC AMINO ACID ANTIPORTER YFCC-RELATED"/>
    <property type="match status" value="1"/>
</dbReference>
<evidence type="ECO:0000256" key="2">
    <source>
        <dbReference type="ARBA" id="ARBA00022448"/>
    </source>
</evidence>
<accession>A0A3B0VV04</accession>
<evidence type="ECO:0000256" key="7">
    <source>
        <dbReference type="SAM" id="Phobius"/>
    </source>
</evidence>
<reference evidence="9" key="1">
    <citation type="submission" date="2018-06" db="EMBL/GenBank/DDBJ databases">
        <authorList>
            <person name="Zhirakovskaya E."/>
        </authorList>
    </citation>
    <scope>NUCLEOTIDE SEQUENCE</scope>
</reference>
<dbReference type="EMBL" id="UOFA01000094">
    <property type="protein sequence ID" value="VAW44200.1"/>
    <property type="molecule type" value="Genomic_DNA"/>
</dbReference>
<feature type="transmembrane region" description="Helical" evidence="7">
    <location>
        <begin position="145"/>
        <end position="166"/>
    </location>
</feature>
<proteinExistence type="predicted"/>
<name>A0A3B0VV04_9ZZZZ</name>
<evidence type="ECO:0000256" key="5">
    <source>
        <dbReference type="ARBA" id="ARBA00022989"/>
    </source>
</evidence>
<feature type="transmembrane region" description="Helical" evidence="7">
    <location>
        <begin position="186"/>
        <end position="209"/>
    </location>
</feature>
<dbReference type="InterPro" id="IPR051679">
    <property type="entry name" value="DASS-Related_Transporters"/>
</dbReference>
<keyword evidence="6 7" id="KW-0472">Membrane</keyword>
<gene>
    <name evidence="9" type="ORF">MNBD_GAMMA02-283</name>
</gene>
<comment type="subcellular location">
    <subcellularLocation>
        <location evidence="1">Membrane</location>
        <topology evidence="1">Multi-pass membrane protein</topology>
    </subcellularLocation>
</comment>
<feature type="transmembrane region" description="Helical" evidence="7">
    <location>
        <begin position="102"/>
        <end position="124"/>
    </location>
</feature>
<dbReference type="PANTHER" id="PTHR43652">
    <property type="entry name" value="BASIC AMINO ACID ANTIPORTER YFCC-RELATED"/>
    <property type="match status" value="1"/>
</dbReference>